<dbReference type="PANTHER" id="PTHR21248:SF22">
    <property type="entry name" value="PHOSPHOLIPASE D"/>
    <property type="match status" value="1"/>
</dbReference>
<evidence type="ECO:0000256" key="11">
    <source>
        <dbReference type="NCBIfam" id="TIGR04265"/>
    </source>
</evidence>
<keyword evidence="10 12" id="KW-0472">Membrane</keyword>
<evidence type="ECO:0000256" key="6">
    <source>
        <dbReference type="ARBA" id="ARBA00022679"/>
    </source>
</evidence>
<dbReference type="Gene3D" id="3.30.870.10">
    <property type="entry name" value="Endonuclease Chain A"/>
    <property type="match status" value="2"/>
</dbReference>
<evidence type="ECO:0000313" key="15">
    <source>
        <dbReference type="Proteomes" id="UP001210865"/>
    </source>
</evidence>
<organism evidence="14 15">
    <name type="scientific">Sphingomonas abietis</name>
    <dbReference type="NCBI Taxonomy" id="3012344"/>
    <lineage>
        <taxon>Bacteria</taxon>
        <taxon>Pseudomonadati</taxon>
        <taxon>Pseudomonadota</taxon>
        <taxon>Alphaproteobacteria</taxon>
        <taxon>Sphingomonadales</taxon>
        <taxon>Sphingomonadaceae</taxon>
        <taxon>Sphingomonas</taxon>
    </lineage>
</organism>
<reference evidence="14 15" key="1">
    <citation type="submission" date="2022-12" db="EMBL/GenBank/DDBJ databases">
        <title>Sphingomonas abieness sp. nov., an endophytic bacterium isolated from Abies koreana.</title>
        <authorList>
            <person name="Jiang L."/>
            <person name="Lee J."/>
        </authorList>
    </citation>
    <scope>NUCLEOTIDE SEQUENCE [LARGE SCALE GENOMIC DNA]</scope>
    <source>
        <strain evidence="15">PAMB 00755</strain>
    </source>
</reference>
<evidence type="ECO:0000256" key="3">
    <source>
        <dbReference type="ARBA" id="ARBA00004613"/>
    </source>
</evidence>
<protein>
    <recommendedName>
        <fullName evidence="11">Cardiolipin synthase</fullName>
        <ecNumber evidence="11">2.7.8.-</ecNumber>
    </recommendedName>
</protein>
<keyword evidence="4" id="KW-1003">Cell membrane</keyword>
<dbReference type="RefSeq" id="WP_270078038.1">
    <property type="nucleotide sequence ID" value="NZ_CP115174.1"/>
</dbReference>
<name>A0ABY7NVD1_9SPHN</name>
<keyword evidence="15" id="KW-1185">Reference proteome</keyword>
<keyword evidence="7 12" id="KW-0812">Transmembrane</keyword>
<feature type="domain" description="PLD phosphodiesterase" evidence="13">
    <location>
        <begin position="210"/>
        <end position="237"/>
    </location>
</feature>
<keyword evidence="9 12" id="KW-1133">Transmembrane helix</keyword>
<keyword evidence="6" id="KW-0808">Transferase</keyword>
<evidence type="ECO:0000256" key="7">
    <source>
        <dbReference type="ARBA" id="ARBA00022692"/>
    </source>
</evidence>
<dbReference type="NCBIfam" id="TIGR04265">
    <property type="entry name" value="bac_cardiolipin"/>
    <property type="match status" value="1"/>
</dbReference>
<evidence type="ECO:0000256" key="12">
    <source>
        <dbReference type="SAM" id="Phobius"/>
    </source>
</evidence>
<keyword evidence="8" id="KW-0677">Repeat</keyword>
<keyword evidence="5" id="KW-0964">Secreted</keyword>
<evidence type="ECO:0000256" key="5">
    <source>
        <dbReference type="ARBA" id="ARBA00022525"/>
    </source>
</evidence>
<dbReference type="Pfam" id="PF13091">
    <property type="entry name" value="PLDc_2"/>
    <property type="match status" value="2"/>
</dbReference>
<evidence type="ECO:0000256" key="8">
    <source>
        <dbReference type="ARBA" id="ARBA00022737"/>
    </source>
</evidence>
<evidence type="ECO:0000313" key="14">
    <source>
        <dbReference type="EMBL" id="WBO23406.1"/>
    </source>
</evidence>
<dbReference type="SUPFAM" id="SSF56024">
    <property type="entry name" value="Phospholipase D/nuclease"/>
    <property type="match status" value="2"/>
</dbReference>
<sequence length="468" mass="51557">MTGHPDFETIYYACEWAVRIGALAVVPLRRTPAATRSWLLLIFFLPIPGLLLFLAIGSPRFPAWREKRFKALLPFFTDIATRQKGGLPISEDHLSIAALAEKLGHMPATSGNNCELLDDYDGVIDRLVADIGEARHTVHLLVYIFADDATGRRVIAALADARRRGVECRVMLDSVGSARWRKGAIRLLSEADVEVREALPFHVIHNRTRRDMRNHRKLFLIDGVIGYAGSQNIVDKDFRTGVVNHELAARVTGPVVASMVALVEADWSLETGTPPDAVVTIPPVAGQACAQLLPSGADYPLEGFETLLVWQLHRAEHHVIVATPYFIPDEDVLGAMRTAVARGVTVDLVVSAVVDQPLVSLAQCSYYDDLLKAGIRVNLFRDYLLHAKNVSIDDRFAIVGSSNVDLRSFQLNEEASLLLLDASSVAAVRAIQQGYIDGSDKLDLATWRQRPLVRRLIENIAALVSSLL</sequence>
<feature type="transmembrane region" description="Helical" evidence="12">
    <location>
        <begin position="38"/>
        <end position="58"/>
    </location>
</feature>
<gene>
    <name evidence="14" type="primary">cls</name>
    <name evidence="14" type="ORF">PBT88_04550</name>
</gene>
<dbReference type="EC" id="2.7.8.-" evidence="11"/>
<evidence type="ECO:0000256" key="10">
    <source>
        <dbReference type="ARBA" id="ARBA00023136"/>
    </source>
</evidence>
<dbReference type="InterPro" id="IPR025202">
    <property type="entry name" value="PLD-like_dom"/>
</dbReference>
<comment type="subcellular location">
    <subcellularLocation>
        <location evidence="2">Cell membrane</location>
    </subcellularLocation>
    <subcellularLocation>
        <location evidence="3">Secreted</location>
    </subcellularLocation>
</comment>
<dbReference type="EMBL" id="CP115174">
    <property type="protein sequence ID" value="WBO23406.1"/>
    <property type="molecule type" value="Genomic_DNA"/>
</dbReference>
<dbReference type="Proteomes" id="UP001210865">
    <property type="component" value="Chromosome"/>
</dbReference>
<proteinExistence type="predicted"/>
<dbReference type="InterPro" id="IPR022924">
    <property type="entry name" value="Cardiolipin_synthase"/>
</dbReference>
<evidence type="ECO:0000259" key="13">
    <source>
        <dbReference type="PROSITE" id="PS50035"/>
    </source>
</evidence>
<dbReference type="InterPro" id="IPR001736">
    <property type="entry name" value="PLipase_D/transphosphatidylase"/>
</dbReference>
<evidence type="ECO:0000256" key="4">
    <source>
        <dbReference type="ARBA" id="ARBA00022475"/>
    </source>
</evidence>
<dbReference type="SMART" id="SM00155">
    <property type="entry name" value="PLDc"/>
    <property type="match status" value="2"/>
</dbReference>
<feature type="domain" description="PLD phosphodiesterase" evidence="13">
    <location>
        <begin position="381"/>
        <end position="408"/>
    </location>
</feature>
<evidence type="ECO:0000256" key="2">
    <source>
        <dbReference type="ARBA" id="ARBA00004236"/>
    </source>
</evidence>
<comment type="function">
    <text evidence="1">Could be a virulence factor.</text>
</comment>
<dbReference type="PANTHER" id="PTHR21248">
    <property type="entry name" value="CARDIOLIPIN SYNTHASE"/>
    <property type="match status" value="1"/>
</dbReference>
<accession>A0ABY7NVD1</accession>
<evidence type="ECO:0000256" key="1">
    <source>
        <dbReference type="ARBA" id="ARBA00003145"/>
    </source>
</evidence>
<dbReference type="PROSITE" id="PS50035">
    <property type="entry name" value="PLD"/>
    <property type="match status" value="2"/>
</dbReference>
<evidence type="ECO:0000256" key="9">
    <source>
        <dbReference type="ARBA" id="ARBA00022989"/>
    </source>
</evidence>